<sequence length="66" mass="7577">MQKRFLPFGGFSRHPKAHPILPSINPMYESHPGMCNADADQQENTNDSRPRPMKGQVKERETQLDL</sequence>
<gene>
    <name evidence="2" type="ORF">VTL71DRAFT_8686</name>
</gene>
<dbReference type="Proteomes" id="UP001595075">
    <property type="component" value="Unassembled WGS sequence"/>
</dbReference>
<organism evidence="2 3">
    <name type="scientific">Oculimacula yallundae</name>
    <dbReference type="NCBI Taxonomy" id="86028"/>
    <lineage>
        <taxon>Eukaryota</taxon>
        <taxon>Fungi</taxon>
        <taxon>Dikarya</taxon>
        <taxon>Ascomycota</taxon>
        <taxon>Pezizomycotina</taxon>
        <taxon>Leotiomycetes</taxon>
        <taxon>Helotiales</taxon>
        <taxon>Ploettnerulaceae</taxon>
        <taxon>Oculimacula</taxon>
    </lineage>
</organism>
<keyword evidence="3" id="KW-1185">Reference proteome</keyword>
<evidence type="ECO:0000256" key="1">
    <source>
        <dbReference type="SAM" id="MobiDB-lite"/>
    </source>
</evidence>
<feature type="region of interest" description="Disordered" evidence="1">
    <location>
        <begin position="1"/>
        <end position="66"/>
    </location>
</feature>
<evidence type="ECO:0000313" key="3">
    <source>
        <dbReference type="Proteomes" id="UP001595075"/>
    </source>
</evidence>
<name>A0ABR4CYG8_9HELO</name>
<proteinExistence type="predicted"/>
<accession>A0ABR4CYG8</accession>
<dbReference type="EMBL" id="JAZHXI010000002">
    <property type="protein sequence ID" value="KAL2074906.1"/>
    <property type="molecule type" value="Genomic_DNA"/>
</dbReference>
<reference evidence="2 3" key="1">
    <citation type="journal article" date="2024" name="Commun. Biol.">
        <title>Comparative genomic analysis of thermophilic fungi reveals convergent evolutionary adaptations and gene losses.</title>
        <authorList>
            <person name="Steindorff A.S."/>
            <person name="Aguilar-Pontes M.V."/>
            <person name="Robinson A.J."/>
            <person name="Andreopoulos B."/>
            <person name="LaButti K."/>
            <person name="Kuo A."/>
            <person name="Mondo S."/>
            <person name="Riley R."/>
            <person name="Otillar R."/>
            <person name="Haridas S."/>
            <person name="Lipzen A."/>
            <person name="Grimwood J."/>
            <person name="Schmutz J."/>
            <person name="Clum A."/>
            <person name="Reid I.D."/>
            <person name="Moisan M.C."/>
            <person name="Butler G."/>
            <person name="Nguyen T.T.M."/>
            <person name="Dewar K."/>
            <person name="Conant G."/>
            <person name="Drula E."/>
            <person name="Henrissat B."/>
            <person name="Hansel C."/>
            <person name="Singer S."/>
            <person name="Hutchinson M.I."/>
            <person name="de Vries R.P."/>
            <person name="Natvig D.O."/>
            <person name="Powell A.J."/>
            <person name="Tsang A."/>
            <person name="Grigoriev I.V."/>
        </authorList>
    </citation>
    <scope>NUCLEOTIDE SEQUENCE [LARGE SCALE GENOMIC DNA]</scope>
    <source>
        <strain evidence="2 3">CBS 494.80</strain>
    </source>
</reference>
<feature type="compositionally biased region" description="Basic and acidic residues" evidence="1">
    <location>
        <begin position="46"/>
        <end position="66"/>
    </location>
</feature>
<evidence type="ECO:0000313" key="2">
    <source>
        <dbReference type="EMBL" id="KAL2074906.1"/>
    </source>
</evidence>
<comment type="caution">
    <text evidence="2">The sequence shown here is derived from an EMBL/GenBank/DDBJ whole genome shotgun (WGS) entry which is preliminary data.</text>
</comment>
<protein>
    <submittedName>
        <fullName evidence="2">Uncharacterized protein</fullName>
    </submittedName>
</protein>